<dbReference type="InterPro" id="IPR001611">
    <property type="entry name" value="Leu-rich_rpt"/>
</dbReference>
<dbReference type="InterPro" id="IPR032675">
    <property type="entry name" value="LRR_dom_sf"/>
</dbReference>
<evidence type="ECO:0000256" key="3">
    <source>
        <dbReference type="ARBA" id="ARBA00022692"/>
    </source>
</evidence>
<dbReference type="SUPFAM" id="SSF52058">
    <property type="entry name" value="L domain-like"/>
    <property type="match status" value="1"/>
</dbReference>
<evidence type="ECO:0000256" key="1">
    <source>
        <dbReference type="ARBA" id="ARBA00004167"/>
    </source>
</evidence>
<organism evidence="12 13">
    <name type="scientific">Aldrovandia affinis</name>
    <dbReference type="NCBI Taxonomy" id="143900"/>
    <lineage>
        <taxon>Eukaryota</taxon>
        <taxon>Metazoa</taxon>
        <taxon>Chordata</taxon>
        <taxon>Craniata</taxon>
        <taxon>Vertebrata</taxon>
        <taxon>Euteleostomi</taxon>
        <taxon>Actinopterygii</taxon>
        <taxon>Neopterygii</taxon>
        <taxon>Teleostei</taxon>
        <taxon>Notacanthiformes</taxon>
        <taxon>Halosauridae</taxon>
        <taxon>Aldrovandia</taxon>
    </lineage>
</organism>
<dbReference type="PANTHER" id="PTHR22650:SF6">
    <property type="entry name" value="PLATELET GLYCOPROTEIN IX"/>
    <property type="match status" value="1"/>
</dbReference>
<evidence type="ECO:0000256" key="10">
    <source>
        <dbReference type="SAM" id="Phobius"/>
    </source>
</evidence>
<dbReference type="PANTHER" id="PTHR22650">
    <property type="entry name" value="GLYCOPROTEIN IB BETA"/>
    <property type="match status" value="1"/>
</dbReference>
<evidence type="ECO:0000256" key="8">
    <source>
        <dbReference type="ARBA" id="ARBA00023157"/>
    </source>
</evidence>
<dbReference type="InterPro" id="IPR052313">
    <property type="entry name" value="GPIb-IX-V_Complex"/>
</dbReference>
<evidence type="ECO:0000313" key="12">
    <source>
        <dbReference type="EMBL" id="KAJ8395315.1"/>
    </source>
</evidence>
<keyword evidence="3 10" id="KW-0812">Transmembrane</keyword>
<keyword evidence="7 10" id="KW-0472">Membrane</keyword>
<comment type="subcellular location">
    <subcellularLocation>
        <location evidence="1">Membrane</location>
        <topology evidence="1">Single-pass membrane protein</topology>
    </subcellularLocation>
</comment>
<evidence type="ECO:0000256" key="9">
    <source>
        <dbReference type="SAM" id="MobiDB-lite"/>
    </source>
</evidence>
<feature type="compositionally biased region" description="Basic residues" evidence="9">
    <location>
        <begin position="219"/>
        <end position="229"/>
    </location>
</feature>
<feature type="transmembrane region" description="Helical" evidence="10">
    <location>
        <begin position="173"/>
        <end position="194"/>
    </location>
</feature>
<accession>A0AAD7S3P4</accession>
<proteinExistence type="predicted"/>
<keyword evidence="2" id="KW-0433">Leucine-rich repeat</keyword>
<keyword evidence="4" id="KW-0732">Signal</keyword>
<evidence type="ECO:0000256" key="2">
    <source>
        <dbReference type="ARBA" id="ARBA00022614"/>
    </source>
</evidence>
<feature type="domain" description="LRRCT" evidence="11">
    <location>
        <begin position="115"/>
        <end position="166"/>
    </location>
</feature>
<evidence type="ECO:0000256" key="4">
    <source>
        <dbReference type="ARBA" id="ARBA00022729"/>
    </source>
</evidence>
<comment type="caution">
    <text evidence="12">The sequence shown here is derived from an EMBL/GenBank/DDBJ whole genome shotgun (WGS) entry which is preliminary data.</text>
</comment>
<keyword evidence="8" id="KW-1015">Disulfide bond</keyword>
<gene>
    <name evidence="12" type="ORF">AAFF_G00033000</name>
</gene>
<name>A0AAD7S3P4_9TELE</name>
<reference evidence="12" key="1">
    <citation type="journal article" date="2023" name="Science">
        <title>Genome structures resolve the early diversification of teleost fishes.</title>
        <authorList>
            <person name="Parey E."/>
            <person name="Louis A."/>
            <person name="Montfort J."/>
            <person name="Bouchez O."/>
            <person name="Roques C."/>
            <person name="Iampietro C."/>
            <person name="Lluch J."/>
            <person name="Castinel A."/>
            <person name="Donnadieu C."/>
            <person name="Desvignes T."/>
            <person name="Floi Bucao C."/>
            <person name="Jouanno E."/>
            <person name="Wen M."/>
            <person name="Mejri S."/>
            <person name="Dirks R."/>
            <person name="Jansen H."/>
            <person name="Henkel C."/>
            <person name="Chen W.J."/>
            <person name="Zahm M."/>
            <person name="Cabau C."/>
            <person name="Klopp C."/>
            <person name="Thompson A.W."/>
            <person name="Robinson-Rechavi M."/>
            <person name="Braasch I."/>
            <person name="Lecointre G."/>
            <person name="Bobe J."/>
            <person name="Postlethwait J.H."/>
            <person name="Berthelot C."/>
            <person name="Roest Crollius H."/>
            <person name="Guiguen Y."/>
        </authorList>
    </citation>
    <scope>NUCLEOTIDE SEQUENCE</scope>
    <source>
        <strain evidence="12">NC1722</strain>
    </source>
</reference>
<keyword evidence="6 10" id="KW-1133">Transmembrane helix</keyword>
<evidence type="ECO:0000256" key="7">
    <source>
        <dbReference type="ARBA" id="ARBA00023136"/>
    </source>
</evidence>
<dbReference type="InterPro" id="IPR000483">
    <property type="entry name" value="Cys-rich_flank_reg_C"/>
</dbReference>
<evidence type="ECO:0000259" key="11">
    <source>
        <dbReference type="SMART" id="SM00082"/>
    </source>
</evidence>
<evidence type="ECO:0000313" key="13">
    <source>
        <dbReference type="Proteomes" id="UP001221898"/>
    </source>
</evidence>
<evidence type="ECO:0000256" key="5">
    <source>
        <dbReference type="ARBA" id="ARBA00022889"/>
    </source>
</evidence>
<dbReference type="Gene3D" id="3.80.10.10">
    <property type="entry name" value="Ribonuclease Inhibitor"/>
    <property type="match status" value="1"/>
</dbReference>
<sequence length="274" mass="30230">MDPPYALILPDASERCGRGYSYLQPGTERMLSGPVLTILLLLTPSNGQIISSPCQCSTLHNEELHISCGSQNLAEVPHLPPGTTELYLQDNQLTTVPPGRFDTLQGLRRLNLTGNRFHCDCGIWYLFAWLRDHGAVSEQSPTCSTPPSLARRPIAGLSEARFSTCARTTGACGTSHVVMVLAVTALVALLLWCLKTARSFTFTVDVFQRHTGIEAHTPRSLRPKPRRHGASPGNELRLEDTDQCEPVTPLLNMELLPQILDVLQNRHNMKFNAP</sequence>
<evidence type="ECO:0000256" key="6">
    <source>
        <dbReference type="ARBA" id="ARBA00022989"/>
    </source>
</evidence>
<keyword evidence="5" id="KW-0130">Cell adhesion</keyword>
<feature type="region of interest" description="Disordered" evidence="9">
    <location>
        <begin position="217"/>
        <end position="241"/>
    </location>
</feature>
<dbReference type="Proteomes" id="UP001221898">
    <property type="component" value="Unassembled WGS sequence"/>
</dbReference>
<dbReference type="AlphaFoldDB" id="A0AAD7S3P4"/>
<dbReference type="Pfam" id="PF13855">
    <property type="entry name" value="LRR_8"/>
    <property type="match status" value="1"/>
</dbReference>
<protein>
    <recommendedName>
        <fullName evidence="11">LRRCT domain-containing protein</fullName>
    </recommendedName>
</protein>
<dbReference type="EMBL" id="JAINUG010000117">
    <property type="protein sequence ID" value="KAJ8395315.1"/>
    <property type="molecule type" value="Genomic_DNA"/>
</dbReference>
<dbReference type="SMART" id="SM00082">
    <property type="entry name" value="LRRCT"/>
    <property type="match status" value="1"/>
</dbReference>
<keyword evidence="13" id="KW-1185">Reference proteome</keyword>